<dbReference type="EMBL" id="AZLV01001020">
    <property type="protein sequence ID" value="ETJ02053.1"/>
    <property type="molecule type" value="Genomic_DNA"/>
</dbReference>
<feature type="region of interest" description="Disordered" evidence="1">
    <location>
        <begin position="45"/>
        <end position="70"/>
    </location>
</feature>
<protein>
    <submittedName>
        <fullName evidence="2">Uncharacterized protein</fullName>
    </submittedName>
</protein>
<comment type="caution">
    <text evidence="2">The sequence shown here is derived from an EMBL/GenBank/DDBJ whole genome shotgun (WGS) entry which is preliminary data.</text>
</comment>
<dbReference type="Proteomes" id="UP000018852">
    <property type="component" value="Unassembled WGS sequence"/>
</dbReference>
<dbReference type="PATRIC" id="fig|1403939.3.peg.1718"/>
<accession>W1V7R2</accession>
<evidence type="ECO:0000256" key="1">
    <source>
        <dbReference type="SAM" id="MobiDB-lite"/>
    </source>
</evidence>
<dbReference type="AlphaFoldDB" id="W1V7R2"/>
<proteinExistence type="predicted"/>
<organism evidence="2 3">
    <name type="scientific">Actinomyces urogenitalis DORA_12</name>
    <dbReference type="NCBI Taxonomy" id="1403939"/>
    <lineage>
        <taxon>Bacteria</taxon>
        <taxon>Bacillati</taxon>
        <taxon>Actinomycetota</taxon>
        <taxon>Actinomycetes</taxon>
        <taxon>Actinomycetales</taxon>
        <taxon>Actinomycetaceae</taxon>
        <taxon>Actinomyces</taxon>
    </lineage>
</organism>
<evidence type="ECO:0000313" key="3">
    <source>
        <dbReference type="Proteomes" id="UP000018852"/>
    </source>
</evidence>
<name>W1V7R2_9ACTO</name>
<reference evidence="2 3" key="1">
    <citation type="submission" date="2013-12" db="EMBL/GenBank/DDBJ databases">
        <title>A Varibaculum cambriense genome reconstructed from a premature infant gut community with otherwise low bacterial novelty that shifts toward anaerobic metabolism during the third week of life.</title>
        <authorList>
            <person name="Brown C.T."/>
            <person name="Sharon I."/>
            <person name="Thomas B.C."/>
            <person name="Castelle C.J."/>
            <person name="Morowitz M.J."/>
            <person name="Banfield J.F."/>
        </authorList>
    </citation>
    <scope>NUCLEOTIDE SEQUENCE [LARGE SCALE GENOMIC DNA]</scope>
    <source>
        <strain evidence="3">DORA_12</strain>
    </source>
</reference>
<sequence>MLTTTQFQAEATYRATLAALDAIRHHAPVTDADITTVRTTLCRKHHPPIGHLHDHPAPGRNTTGYVRPDE</sequence>
<evidence type="ECO:0000313" key="2">
    <source>
        <dbReference type="EMBL" id="ETJ02053.1"/>
    </source>
</evidence>
<gene>
    <name evidence="2" type="ORF">Q605_AUC01020G0004</name>
</gene>